<organism evidence="2 3">
    <name type="scientific">Embleya scabrispora</name>
    <dbReference type="NCBI Taxonomy" id="159449"/>
    <lineage>
        <taxon>Bacteria</taxon>
        <taxon>Bacillati</taxon>
        <taxon>Actinomycetota</taxon>
        <taxon>Actinomycetes</taxon>
        <taxon>Kitasatosporales</taxon>
        <taxon>Streptomycetaceae</taxon>
        <taxon>Embleya</taxon>
    </lineage>
</organism>
<keyword evidence="3" id="KW-1185">Reference proteome</keyword>
<dbReference type="SUPFAM" id="SSF56059">
    <property type="entry name" value="Glutathione synthetase ATP-binding domain-like"/>
    <property type="match status" value="1"/>
</dbReference>
<dbReference type="Gene3D" id="3.30.1490.20">
    <property type="entry name" value="ATP-grasp fold, A domain"/>
    <property type="match status" value="1"/>
</dbReference>
<feature type="domain" description="N-acetyltransferase" evidence="1">
    <location>
        <begin position="29"/>
        <end position="192"/>
    </location>
</feature>
<dbReference type="STRING" id="159449.B4N89_06820"/>
<dbReference type="GO" id="GO:0016747">
    <property type="term" value="F:acyltransferase activity, transferring groups other than amino-acyl groups"/>
    <property type="evidence" value="ECO:0007669"/>
    <property type="project" value="InterPro"/>
</dbReference>
<dbReference type="InterPro" id="IPR032875">
    <property type="entry name" value="Succ_CoA_lig_flav_dom"/>
</dbReference>
<dbReference type="EMBL" id="MWQN01000001">
    <property type="protein sequence ID" value="OPC80708.1"/>
    <property type="molecule type" value="Genomic_DNA"/>
</dbReference>
<dbReference type="InterPro" id="IPR003781">
    <property type="entry name" value="CoA-bd"/>
</dbReference>
<keyword evidence="2" id="KW-0808">Transferase</keyword>
<dbReference type="Gene3D" id="3.40.50.720">
    <property type="entry name" value="NAD(P)-binding Rossmann-like Domain"/>
    <property type="match status" value="1"/>
</dbReference>
<proteinExistence type="predicted"/>
<dbReference type="SUPFAM" id="SSF51735">
    <property type="entry name" value="NAD(P)-binding Rossmann-fold domains"/>
    <property type="match status" value="1"/>
</dbReference>
<dbReference type="Pfam" id="PF00583">
    <property type="entry name" value="Acetyltransf_1"/>
    <property type="match status" value="1"/>
</dbReference>
<dbReference type="PANTHER" id="PTHR42793">
    <property type="entry name" value="COA BINDING DOMAIN CONTAINING PROTEIN"/>
    <property type="match status" value="1"/>
</dbReference>
<dbReference type="CDD" id="cd04301">
    <property type="entry name" value="NAT_SF"/>
    <property type="match status" value="1"/>
</dbReference>
<evidence type="ECO:0000313" key="3">
    <source>
        <dbReference type="Proteomes" id="UP000190037"/>
    </source>
</evidence>
<dbReference type="eggNOG" id="COG1042">
    <property type="taxonomic scope" value="Bacteria"/>
</dbReference>
<dbReference type="SUPFAM" id="SSF55729">
    <property type="entry name" value="Acyl-CoA N-acyltransferases (Nat)"/>
    <property type="match status" value="1"/>
</dbReference>
<accession>A0A1T3NV84</accession>
<dbReference type="OrthoDB" id="190266at2"/>
<dbReference type="GO" id="GO:0005524">
    <property type="term" value="F:ATP binding"/>
    <property type="evidence" value="ECO:0007669"/>
    <property type="project" value="InterPro"/>
</dbReference>
<dbReference type="SUPFAM" id="SSF52210">
    <property type="entry name" value="Succinyl-CoA synthetase domains"/>
    <property type="match status" value="2"/>
</dbReference>
<dbReference type="eggNOG" id="COG0456">
    <property type="taxonomic scope" value="Bacteria"/>
</dbReference>
<dbReference type="AlphaFoldDB" id="A0A1T3NV84"/>
<evidence type="ECO:0000313" key="2">
    <source>
        <dbReference type="EMBL" id="OPC80708.1"/>
    </source>
</evidence>
<dbReference type="SMART" id="SM00881">
    <property type="entry name" value="CoA_binding"/>
    <property type="match status" value="1"/>
</dbReference>
<dbReference type="InterPro" id="IPR036291">
    <property type="entry name" value="NAD(P)-bd_dom_sf"/>
</dbReference>
<comment type="caution">
    <text evidence="2">The sequence shown here is derived from an EMBL/GenBank/DDBJ whole genome shotgun (WGS) entry which is preliminary data.</text>
</comment>
<evidence type="ECO:0000259" key="1">
    <source>
        <dbReference type="PROSITE" id="PS51186"/>
    </source>
</evidence>
<gene>
    <name evidence="2" type="ORF">B4N89_06820</name>
</gene>
<dbReference type="InterPro" id="IPR016102">
    <property type="entry name" value="Succinyl-CoA_synth-like"/>
</dbReference>
<dbReference type="Pfam" id="PF13549">
    <property type="entry name" value="ATP-grasp_5"/>
    <property type="match status" value="1"/>
</dbReference>
<dbReference type="Pfam" id="PF13380">
    <property type="entry name" value="CoA_binding_2"/>
    <property type="match status" value="1"/>
</dbReference>
<dbReference type="Pfam" id="PF13607">
    <property type="entry name" value="Succ_CoA_lig"/>
    <property type="match status" value="1"/>
</dbReference>
<dbReference type="InterPro" id="IPR016181">
    <property type="entry name" value="Acyl_CoA_acyltransferase"/>
</dbReference>
<sequence length="910" mass="97212">MEPTDTAGPPPKPPEHWEADVVLRDGATAHLRPVGPDDAGRLVDFYARVSAESKYLRFFTPYPRLSDRDVRRFTTHDWVDRVGLGLFVGDEMVAIVRYDRIGPDGRSVRTGPQGRSSTAEVAFLVQDDQQGRGVGSVLLEHIAAVARERGIRRFVADVLPSNRRMVTVFTEAGYTQQSAFEDGVVRLNLELAPTETSLGVMLGREHRAEARSIARLLTPRSVAVIGAGRHEGTVGHTLLTNLRAGEFTGEVYAVNPKAAGEPIDGVPTYASVSDIPGEVDLALVAVPADAVRRVVDECGRKGVHGLVVVSSGFAETGPEGRERQRRLVRAARRRGMRVIGPNCLGVLNTDPDLRVNASLSPRMPRRGRVGMFAQSGALGIAILESTVGRGIGLSTFVSAGNRADVSGNDLLQYWEDDPATDVVLLHLESIGNPRKFTRLARRISRTKPVVAVKSGRHSQGVPLGHVTRALTLPDSAVDALFRQAGVIRVPTVAELFDVGQLLAYQPLPAGDRIAIIGNSDSLGLLSQDACASAGLRPLRPVDLTTGATADDFRAALADALADAETDAVITVFIPPLTTSGDEVASAIAEMAGQAAKIGKPLLTTYLAHEGLPTQLRRLDADGVPAFGSVPSYPAPENAVRALAEVVRYAAWRRRPTGRVPEHPEVRTDQARALVRARLGGADAVGLSPADAAELLDCYGIRLRPAVRVDSEDAAVRAAAELGYPVALKTIAEHLRHRVDVDGVRLDIGAEAGLRRVFRELTTRLGGPDQARLVVQSMAPHGIATVLGLTYDESFGAVLSFGLAGPASELLGDVAHRLVPATDQDVADLVREVRAAPMLFGYRGARPVDVPALEDVLLRLSRLADDLPQVTSVELNPVVVAAEGAHVLGARIRLSRPPARTDLGPRALSRP</sequence>
<name>A0A1T3NV84_9ACTN</name>
<dbReference type="PROSITE" id="PS51186">
    <property type="entry name" value="GNAT"/>
    <property type="match status" value="1"/>
</dbReference>
<dbReference type="InterPro" id="IPR000182">
    <property type="entry name" value="GNAT_dom"/>
</dbReference>
<dbReference type="PANTHER" id="PTHR42793:SF1">
    <property type="entry name" value="PEPTIDYL-LYSINE N-ACETYLTRANSFERASE PATZ"/>
    <property type="match status" value="1"/>
</dbReference>
<dbReference type="InterPro" id="IPR013815">
    <property type="entry name" value="ATP_grasp_subdomain_1"/>
</dbReference>
<dbReference type="Gene3D" id="3.40.50.261">
    <property type="entry name" value="Succinyl-CoA synthetase domains"/>
    <property type="match status" value="2"/>
</dbReference>
<dbReference type="Gene3D" id="3.40.630.30">
    <property type="match status" value="1"/>
</dbReference>
<dbReference type="RefSeq" id="WP_078974961.1">
    <property type="nucleotide sequence ID" value="NZ_MWQN01000001.1"/>
</dbReference>
<dbReference type="Gene3D" id="3.30.470.20">
    <property type="entry name" value="ATP-grasp fold, B domain"/>
    <property type="match status" value="1"/>
</dbReference>
<dbReference type="Proteomes" id="UP000190037">
    <property type="component" value="Unassembled WGS sequence"/>
</dbReference>
<reference evidence="2 3" key="1">
    <citation type="submission" date="2017-03" db="EMBL/GenBank/DDBJ databases">
        <title>Draft genome sequence of Streptomyces scabrisporus NF3, endophyte isolated from Amphipterygium adstringens.</title>
        <authorList>
            <person name="Vazquez M."/>
            <person name="Ceapa C.D."/>
            <person name="Rodriguez Luna D."/>
            <person name="Sanchez Esquivel S."/>
        </authorList>
    </citation>
    <scope>NUCLEOTIDE SEQUENCE [LARGE SCALE GENOMIC DNA]</scope>
    <source>
        <strain evidence="2 3">NF3</strain>
    </source>
</reference>
<protein>
    <submittedName>
        <fullName evidence="2">GNAT family N-acetyltransferase</fullName>
    </submittedName>
</protein>